<evidence type="ECO:0000256" key="4">
    <source>
        <dbReference type="ARBA" id="ARBA00022723"/>
    </source>
</evidence>
<dbReference type="SMART" id="SM00729">
    <property type="entry name" value="Elp3"/>
    <property type="match status" value="1"/>
</dbReference>
<evidence type="ECO:0000313" key="8">
    <source>
        <dbReference type="EMBL" id="MCQ1538255.1"/>
    </source>
</evidence>
<dbReference type="PANTHER" id="PTHR11228:SF7">
    <property type="entry name" value="PQQA PEPTIDE CYCLASE"/>
    <property type="match status" value="1"/>
</dbReference>
<dbReference type="InterPro" id="IPR017200">
    <property type="entry name" value="PqqE-like"/>
</dbReference>
<comment type="cofactor">
    <cofactor evidence="1">
        <name>[4Fe-4S] cluster</name>
        <dbReference type="ChEBI" id="CHEBI:49883"/>
    </cofactor>
</comment>
<keyword evidence="4" id="KW-0479">Metal-binding</keyword>
<evidence type="ECO:0000256" key="6">
    <source>
        <dbReference type="ARBA" id="ARBA00023014"/>
    </source>
</evidence>
<dbReference type="GO" id="GO:0051539">
    <property type="term" value="F:4 iron, 4 sulfur cluster binding"/>
    <property type="evidence" value="ECO:0007669"/>
    <property type="project" value="UniProtKB-KW"/>
</dbReference>
<evidence type="ECO:0000256" key="5">
    <source>
        <dbReference type="ARBA" id="ARBA00023004"/>
    </source>
</evidence>
<dbReference type="SFLD" id="SFLDS00029">
    <property type="entry name" value="Radical_SAM"/>
    <property type="match status" value="1"/>
</dbReference>
<evidence type="ECO:0000256" key="1">
    <source>
        <dbReference type="ARBA" id="ARBA00001966"/>
    </source>
</evidence>
<dbReference type="Proteomes" id="UP001524383">
    <property type="component" value="Unassembled WGS sequence"/>
</dbReference>
<dbReference type="CDD" id="cd21123">
    <property type="entry name" value="SPASM_MftC-like"/>
    <property type="match status" value="1"/>
</dbReference>
<keyword evidence="5" id="KW-0408">Iron</keyword>
<dbReference type="PIRSF" id="PIRSF037420">
    <property type="entry name" value="PQQ_syn_pqqE"/>
    <property type="match status" value="1"/>
</dbReference>
<dbReference type="InterPro" id="IPR023885">
    <property type="entry name" value="4Fe4S-binding_SPASM_dom"/>
</dbReference>
<dbReference type="Pfam" id="PF04055">
    <property type="entry name" value="Radical_SAM"/>
    <property type="match status" value="1"/>
</dbReference>
<evidence type="ECO:0000313" key="9">
    <source>
        <dbReference type="Proteomes" id="UP001524383"/>
    </source>
</evidence>
<dbReference type="EMBL" id="VOTZ01000007">
    <property type="protein sequence ID" value="MCQ1538255.1"/>
    <property type="molecule type" value="Genomic_DNA"/>
</dbReference>
<dbReference type="InterPro" id="IPR007197">
    <property type="entry name" value="rSAM"/>
</dbReference>
<evidence type="ECO:0000256" key="3">
    <source>
        <dbReference type="ARBA" id="ARBA00022691"/>
    </source>
</evidence>
<dbReference type="SFLD" id="SFLDG01386">
    <property type="entry name" value="main_SPASM_domain-containing"/>
    <property type="match status" value="1"/>
</dbReference>
<comment type="caution">
    <text evidence="8">The sequence shown here is derived from an EMBL/GenBank/DDBJ whole genome shotgun (WGS) entry which is preliminary data.</text>
</comment>
<dbReference type="RefSeq" id="WP_255332197.1">
    <property type="nucleotide sequence ID" value="NZ_VOTZ01000007.1"/>
</dbReference>
<keyword evidence="9" id="KW-1185">Reference proteome</keyword>
<evidence type="ECO:0000256" key="2">
    <source>
        <dbReference type="ARBA" id="ARBA00022485"/>
    </source>
</evidence>
<proteinExistence type="predicted"/>
<dbReference type="PROSITE" id="PS51918">
    <property type="entry name" value="RADICAL_SAM"/>
    <property type="match status" value="1"/>
</dbReference>
<keyword evidence="6" id="KW-0411">Iron-sulfur</keyword>
<protein>
    <submittedName>
        <fullName evidence="8">Radical SAM protein</fullName>
    </submittedName>
</protein>
<name>A0ABD4TKA8_9EURY</name>
<organism evidence="8 9">
    <name type="scientific">Methanocalculus taiwanensis</name>
    <dbReference type="NCBI Taxonomy" id="106207"/>
    <lineage>
        <taxon>Archaea</taxon>
        <taxon>Methanobacteriati</taxon>
        <taxon>Methanobacteriota</taxon>
        <taxon>Stenosarchaea group</taxon>
        <taxon>Methanomicrobia</taxon>
        <taxon>Methanomicrobiales</taxon>
        <taxon>Methanocalculaceae</taxon>
        <taxon>Methanocalculus</taxon>
    </lineage>
</organism>
<dbReference type="Pfam" id="PF13186">
    <property type="entry name" value="SPASM"/>
    <property type="match status" value="1"/>
</dbReference>
<keyword evidence="3" id="KW-0949">S-adenosyl-L-methionine</keyword>
<dbReference type="AlphaFoldDB" id="A0ABD4TKA8"/>
<dbReference type="Gene3D" id="3.20.20.70">
    <property type="entry name" value="Aldolase class I"/>
    <property type="match status" value="1"/>
</dbReference>
<dbReference type="InterPro" id="IPR006638">
    <property type="entry name" value="Elp3/MiaA/NifB-like_rSAM"/>
</dbReference>
<dbReference type="NCBIfam" id="TIGR04085">
    <property type="entry name" value="rSAM_more_4Fe4S"/>
    <property type="match status" value="1"/>
</dbReference>
<dbReference type="PANTHER" id="PTHR11228">
    <property type="entry name" value="RADICAL SAM DOMAIN PROTEIN"/>
    <property type="match status" value="1"/>
</dbReference>
<dbReference type="CDD" id="cd01335">
    <property type="entry name" value="Radical_SAM"/>
    <property type="match status" value="1"/>
</dbReference>
<gene>
    <name evidence="8" type="ORF">FTO68_04525</name>
</gene>
<sequence length="360" mass="39846">MSIHNLQKREPGPPRLISWNITLRCPLKCAHCYVDAGNSEPEGILSTYEAKEVIDQIADVGSPILVLSGGEPLLREDICEIAAYGTEKGLRMVMGTSGYYLDKEMVRRLKMAGIKAVAISLDSTDPAIHDAFRGLDGAWERAVHAIDSCNAADIPVQINMTVTRPVLGDIESLINFGESKGVKDYHLFFPVQTGRGEEISLSTPEEYEGIIRDVLIRYQHSGLNIRPTCAPQFRRIADDLGIKNPQWGRGCLAGITYCRIYATGEVTPCPYLPVSAGNLKKTSFMDIWYRSDLFSKLRNLDNITGKCGRCTYKTVCGGCRARAYQSPASSPRWCDGLATPKHSTNEIFAEDPWCSYQPGR</sequence>
<dbReference type="GO" id="GO:0046872">
    <property type="term" value="F:metal ion binding"/>
    <property type="evidence" value="ECO:0007669"/>
    <property type="project" value="UniProtKB-KW"/>
</dbReference>
<dbReference type="InterPro" id="IPR050377">
    <property type="entry name" value="Radical_SAM_PqqE_MftC-like"/>
</dbReference>
<evidence type="ECO:0000259" key="7">
    <source>
        <dbReference type="PROSITE" id="PS51918"/>
    </source>
</evidence>
<reference evidence="8 9" key="1">
    <citation type="submission" date="2019-08" db="EMBL/GenBank/DDBJ databases">
        <authorList>
            <person name="Chen S.-C."/>
            <person name="Lai M.-C."/>
            <person name="You Y.-T."/>
        </authorList>
    </citation>
    <scope>NUCLEOTIDE SEQUENCE [LARGE SCALE GENOMIC DNA]</scope>
    <source>
        <strain evidence="8 9">P2F9704a</strain>
    </source>
</reference>
<feature type="domain" description="Radical SAM core" evidence="7">
    <location>
        <begin position="11"/>
        <end position="226"/>
    </location>
</feature>
<accession>A0ABD4TKA8</accession>
<keyword evidence="2" id="KW-0004">4Fe-4S</keyword>
<dbReference type="InterPro" id="IPR013785">
    <property type="entry name" value="Aldolase_TIM"/>
</dbReference>
<dbReference type="SUPFAM" id="SSF102114">
    <property type="entry name" value="Radical SAM enzymes"/>
    <property type="match status" value="1"/>
</dbReference>
<dbReference type="SFLD" id="SFLDG01067">
    <property type="entry name" value="SPASM/twitch_domain_containing"/>
    <property type="match status" value="1"/>
</dbReference>
<dbReference type="InterPro" id="IPR058240">
    <property type="entry name" value="rSAM_sf"/>
</dbReference>